<feature type="coiled-coil region" evidence="1">
    <location>
        <begin position="319"/>
        <end position="384"/>
    </location>
</feature>
<keyword evidence="1" id="KW-0175">Coiled coil</keyword>
<gene>
    <name evidence="2" type="ORF">RAMLITH_17185</name>
</gene>
<dbReference type="GO" id="GO:0015562">
    <property type="term" value="F:efflux transmembrane transporter activity"/>
    <property type="evidence" value="ECO:0007669"/>
    <property type="project" value="InterPro"/>
</dbReference>
<accession>A0A7X6DI21</accession>
<evidence type="ECO:0000313" key="3">
    <source>
        <dbReference type="Proteomes" id="UP000521868"/>
    </source>
</evidence>
<dbReference type="EMBL" id="VTOX01000006">
    <property type="protein sequence ID" value="NKE67559.1"/>
    <property type="molecule type" value="Genomic_DNA"/>
</dbReference>
<dbReference type="AlphaFoldDB" id="A0A7X6DI21"/>
<dbReference type="PANTHER" id="PTHR30203">
    <property type="entry name" value="OUTER MEMBRANE CATION EFFLUX PROTEIN"/>
    <property type="match status" value="1"/>
</dbReference>
<comment type="caution">
    <text evidence="2">The sequence shown here is derived from an EMBL/GenBank/DDBJ whole genome shotgun (WGS) entry which is preliminary data.</text>
</comment>
<evidence type="ECO:0000256" key="1">
    <source>
        <dbReference type="SAM" id="Coils"/>
    </source>
</evidence>
<protein>
    <submittedName>
        <fullName evidence="2">TolC family protein</fullName>
    </submittedName>
</protein>
<dbReference type="RefSeq" id="WP_168108676.1">
    <property type="nucleotide sequence ID" value="NZ_VTOX01000006.1"/>
</dbReference>
<organism evidence="2 3">
    <name type="scientific">Ramlibacter lithotrophicus</name>
    <dbReference type="NCBI Taxonomy" id="2606681"/>
    <lineage>
        <taxon>Bacteria</taxon>
        <taxon>Pseudomonadati</taxon>
        <taxon>Pseudomonadota</taxon>
        <taxon>Betaproteobacteria</taxon>
        <taxon>Burkholderiales</taxon>
        <taxon>Comamonadaceae</taxon>
        <taxon>Ramlibacter</taxon>
    </lineage>
</organism>
<keyword evidence="3" id="KW-1185">Reference proteome</keyword>
<name>A0A7X6DI21_9BURK</name>
<proteinExistence type="predicted"/>
<dbReference type="Gene3D" id="1.20.1600.10">
    <property type="entry name" value="Outer membrane efflux proteins (OEP)"/>
    <property type="match status" value="1"/>
</dbReference>
<dbReference type="SUPFAM" id="SSF56954">
    <property type="entry name" value="Outer membrane efflux proteins (OEP)"/>
    <property type="match status" value="1"/>
</dbReference>
<dbReference type="InterPro" id="IPR010131">
    <property type="entry name" value="MdtP/NodT-like"/>
</dbReference>
<feature type="coiled-coil region" evidence="1">
    <location>
        <begin position="132"/>
        <end position="190"/>
    </location>
</feature>
<evidence type="ECO:0000313" key="2">
    <source>
        <dbReference type="EMBL" id="NKE67559.1"/>
    </source>
</evidence>
<dbReference type="Proteomes" id="UP000521868">
    <property type="component" value="Unassembled WGS sequence"/>
</dbReference>
<dbReference type="PANTHER" id="PTHR30203:SF24">
    <property type="entry name" value="BLR4935 PROTEIN"/>
    <property type="match status" value="1"/>
</dbReference>
<reference evidence="2 3" key="1">
    <citation type="journal article" date="2020" name="Nature">
        <title>Bacterial chemolithoautotrophy via manganese oxidation.</title>
        <authorList>
            <person name="Yu H."/>
            <person name="Leadbetter J.R."/>
        </authorList>
    </citation>
    <scope>NUCLEOTIDE SEQUENCE [LARGE SCALE GENOMIC DNA]</scope>
    <source>
        <strain evidence="2 3">RBP-1</strain>
    </source>
</reference>
<sequence>MTAIAVCISPAAVAQSLNSGTATTLRDVYEAAWVRQPDARAATARRQAAEAGREAAQRLTAEPGALEVQTKAGRSAAGGREYEAALAFPLWRPDERSRAFSLADARLEAVDLRTRAARLDLAGAVRNAWWALQRAEVEVMAARDRLKSAQQLAADVARRVRAGDLARADQHQAESAVAQAEAAVAEAESARASAAGAVRAIALVAPASGAFSISEPMPPTTEAVGEHPAVAEALNRALVARRTMELTATQRRANPELTLGASRETGGAGESSVRSLIVGIRIPFGGGPRHAARFAGAQAEALEAEAVAEVARARVAIEAVSARARLQALEVQLQAAERRARLAAETRGFYDKSFRVGESDLPTRLRVELEAAEAQRALAKTRIEVAAAVSQLRQALGLLPQ</sequence>